<evidence type="ECO:0000313" key="3">
    <source>
        <dbReference type="Proteomes" id="UP000037069"/>
    </source>
</evidence>
<protein>
    <submittedName>
        <fullName evidence="2">Uncharacterized protein</fullName>
    </submittedName>
</protein>
<name>A0A0L0BRS6_LUCCU</name>
<keyword evidence="1" id="KW-0732">Signal</keyword>
<feature type="signal peptide" evidence="1">
    <location>
        <begin position="1"/>
        <end position="22"/>
    </location>
</feature>
<dbReference type="Proteomes" id="UP000037069">
    <property type="component" value="Unassembled WGS sequence"/>
</dbReference>
<evidence type="ECO:0000256" key="1">
    <source>
        <dbReference type="SAM" id="SignalP"/>
    </source>
</evidence>
<sequence length="87" mass="9798">MKFLSFFLIAAPVLLNLNSVEAYKGKGSIDDNSDALNSNSIYRNKEQVYVRAHHVHKIDQTREKDISTAVVKDSNGNVQESSQIEFL</sequence>
<comment type="caution">
    <text evidence="2">The sequence shown here is derived from an EMBL/GenBank/DDBJ whole genome shotgun (WGS) entry which is preliminary data.</text>
</comment>
<proteinExistence type="predicted"/>
<accession>A0A0L0BRS6</accession>
<evidence type="ECO:0000313" key="2">
    <source>
        <dbReference type="EMBL" id="KNC22747.1"/>
    </source>
</evidence>
<feature type="chain" id="PRO_5005534969" evidence="1">
    <location>
        <begin position="23"/>
        <end position="87"/>
    </location>
</feature>
<keyword evidence="3" id="KW-1185">Reference proteome</keyword>
<dbReference type="AlphaFoldDB" id="A0A0L0BRS6"/>
<gene>
    <name evidence="2" type="ORF">FF38_04102</name>
</gene>
<organism evidence="2 3">
    <name type="scientific">Lucilia cuprina</name>
    <name type="common">Green bottle fly</name>
    <name type="synonym">Australian sheep blowfly</name>
    <dbReference type="NCBI Taxonomy" id="7375"/>
    <lineage>
        <taxon>Eukaryota</taxon>
        <taxon>Metazoa</taxon>
        <taxon>Ecdysozoa</taxon>
        <taxon>Arthropoda</taxon>
        <taxon>Hexapoda</taxon>
        <taxon>Insecta</taxon>
        <taxon>Pterygota</taxon>
        <taxon>Neoptera</taxon>
        <taxon>Endopterygota</taxon>
        <taxon>Diptera</taxon>
        <taxon>Brachycera</taxon>
        <taxon>Muscomorpha</taxon>
        <taxon>Oestroidea</taxon>
        <taxon>Calliphoridae</taxon>
        <taxon>Luciliinae</taxon>
        <taxon>Lucilia</taxon>
    </lineage>
</organism>
<dbReference type="EMBL" id="JRES01001455">
    <property type="protein sequence ID" value="KNC22747.1"/>
    <property type="molecule type" value="Genomic_DNA"/>
</dbReference>
<reference evidence="2 3" key="1">
    <citation type="journal article" date="2015" name="Nat. Commun.">
        <title>Lucilia cuprina genome unlocks parasitic fly biology to underpin future interventions.</title>
        <authorList>
            <person name="Anstead C.A."/>
            <person name="Korhonen P.K."/>
            <person name="Young N.D."/>
            <person name="Hall R.S."/>
            <person name="Jex A.R."/>
            <person name="Murali S.C."/>
            <person name="Hughes D.S."/>
            <person name="Lee S.F."/>
            <person name="Perry T."/>
            <person name="Stroehlein A.J."/>
            <person name="Ansell B.R."/>
            <person name="Breugelmans B."/>
            <person name="Hofmann A."/>
            <person name="Qu J."/>
            <person name="Dugan S."/>
            <person name="Lee S.L."/>
            <person name="Chao H."/>
            <person name="Dinh H."/>
            <person name="Han Y."/>
            <person name="Doddapaneni H.V."/>
            <person name="Worley K.C."/>
            <person name="Muzny D.M."/>
            <person name="Ioannidis P."/>
            <person name="Waterhouse R.M."/>
            <person name="Zdobnov E.M."/>
            <person name="James P.J."/>
            <person name="Bagnall N.H."/>
            <person name="Kotze A.C."/>
            <person name="Gibbs R.A."/>
            <person name="Richards S."/>
            <person name="Batterham P."/>
            <person name="Gasser R.B."/>
        </authorList>
    </citation>
    <scope>NUCLEOTIDE SEQUENCE [LARGE SCALE GENOMIC DNA]</scope>
    <source>
        <strain evidence="2 3">LS</strain>
        <tissue evidence="2">Full body</tissue>
    </source>
</reference>